<dbReference type="InterPro" id="IPR027417">
    <property type="entry name" value="P-loop_NTPase"/>
</dbReference>
<feature type="compositionally biased region" description="Basic and acidic residues" evidence="1">
    <location>
        <begin position="824"/>
        <end position="847"/>
    </location>
</feature>
<sequence>MGEQNEKKMYDHSFILGEETRPKIEIFTQEDSDITVKNSIFYKQYRQILSAIAEHLLLCKEGEKQDAIYSSWEFPNNIFVFAGERGSGKTSCMLTARELLCMQKRDHKVVLDDLFEIEDSVKKNQDKAKIKEKEIDIYKDILKDILKETSFYRCEVIDPLFFDSNHNILELFIGTLFRDLMKKEEKEPQYRHDRKLLLSRFAEIRRIFPLLGKKLEFSEFGDLEQLKDLSASLELKEVLRELVRDYLEYVYKDTNGKLVLCIDDIDLDMKDGYGLVECIRRYLNMPELIILMAVKLEQLGNVIRIKYTKDFRPLLEREEKYIENKTVKGDDNYNEVVNHIVERYITKLLPLNQRIIMPSVKDLFDKDIQVCRKQGGKVRKVNILSPMKNGILEEIYKKTRLLFYNTKSQVNYIIPYNLREFCNLLHLLYNLDDVESHEGALPNLIPFKEYFYGVWCTNNLDKGGLSIIQKLRDIQDYGLINQTVIKHLKRRFEVLRNIEISNDPKDAAKDKKETKESRLSDSSMKELQNILDEENMMYNISLGDVLACLDWLGKVSYQEDDRKLFFAMKTFYTFSLYETFRKREEIAEEKKKLTQKEVINKEILTNNEIVYGDIVNGNFLNSEYLNVAPYEKIDKDKGSVSRCRRVIDNEAISDLIKYISGREPKTDICSKIVKENFKEELLRKIVEFFLLTTSFVVESKEKESNSSFSQYRKRNEVYYEKNIAQSRKYICFDVLSIFYNLVNVAQSYGRFDKLVLENSREVKANEEKELNKEQDAEQGQIKEQEQRQEGEQVEEQEQKQQQSGEQEQNLNEGQQPIEAQNSGEVEKVDENPKKDEEDSELEKSAKQKFKDEMLSNKAKYPLYLAMLDYIIGNEPLQASANEKRDHEWANKRLVYKVSLRNIDLLEQISYRLQRQRPDKSGDTVRLFKKMFDNLAEIEISTYRNGQGLQANIKYEFFGVIRDFMAELLSPGNEEYKAIFDKIYADS</sequence>
<dbReference type="SUPFAM" id="SSF52540">
    <property type="entry name" value="P-loop containing nucleoside triphosphate hydrolases"/>
    <property type="match status" value="1"/>
</dbReference>
<evidence type="ECO:0000313" key="3">
    <source>
        <dbReference type="Proteomes" id="UP000196587"/>
    </source>
</evidence>
<accession>A0A1Y4JJZ0</accession>
<name>A0A1Y4JJZ0_9BACE</name>
<proteinExistence type="predicted"/>
<evidence type="ECO:0000313" key="2">
    <source>
        <dbReference type="EMBL" id="OUP32096.1"/>
    </source>
</evidence>
<feature type="compositionally biased region" description="Basic and acidic residues" evidence="1">
    <location>
        <begin position="764"/>
        <end position="790"/>
    </location>
</feature>
<gene>
    <name evidence="2" type="ORF">B5F24_15440</name>
</gene>
<dbReference type="EMBL" id="NFKE01000015">
    <property type="protein sequence ID" value="OUP32096.1"/>
    <property type="molecule type" value="Genomic_DNA"/>
</dbReference>
<organism evidence="2 3">
    <name type="scientific">Bacteroides clarus</name>
    <dbReference type="NCBI Taxonomy" id="626929"/>
    <lineage>
        <taxon>Bacteria</taxon>
        <taxon>Pseudomonadati</taxon>
        <taxon>Bacteroidota</taxon>
        <taxon>Bacteroidia</taxon>
        <taxon>Bacteroidales</taxon>
        <taxon>Bacteroidaceae</taxon>
        <taxon>Bacteroides</taxon>
    </lineage>
</organism>
<dbReference type="RefSeq" id="WP_087413459.1">
    <property type="nucleotide sequence ID" value="NZ_CALIXP010000068.1"/>
</dbReference>
<feature type="region of interest" description="Disordered" evidence="1">
    <location>
        <begin position="764"/>
        <end position="847"/>
    </location>
</feature>
<feature type="compositionally biased region" description="Low complexity" evidence="1">
    <location>
        <begin position="799"/>
        <end position="815"/>
    </location>
</feature>
<dbReference type="AlphaFoldDB" id="A0A1Y4JJZ0"/>
<evidence type="ECO:0008006" key="4">
    <source>
        <dbReference type="Google" id="ProtNLM"/>
    </source>
</evidence>
<protein>
    <recommendedName>
        <fullName evidence="4">KAP NTPase domain-containing protein</fullName>
    </recommendedName>
</protein>
<comment type="caution">
    <text evidence="2">The sequence shown here is derived from an EMBL/GenBank/DDBJ whole genome shotgun (WGS) entry which is preliminary data.</text>
</comment>
<evidence type="ECO:0000256" key="1">
    <source>
        <dbReference type="SAM" id="MobiDB-lite"/>
    </source>
</evidence>
<dbReference type="Proteomes" id="UP000196587">
    <property type="component" value="Unassembled WGS sequence"/>
</dbReference>
<reference evidence="3" key="1">
    <citation type="submission" date="2017-04" db="EMBL/GenBank/DDBJ databases">
        <title>Function of individual gut microbiota members based on whole genome sequencing of pure cultures obtained from chicken caecum.</title>
        <authorList>
            <person name="Medvecky M."/>
            <person name="Cejkova D."/>
            <person name="Polansky O."/>
            <person name="Karasova D."/>
            <person name="Kubasova T."/>
            <person name="Cizek A."/>
            <person name="Rychlik I."/>
        </authorList>
    </citation>
    <scope>NUCLEOTIDE SEQUENCE [LARGE SCALE GENOMIC DNA]</scope>
    <source>
        <strain evidence="3">An189</strain>
    </source>
</reference>